<keyword evidence="9" id="KW-0289">Folate biosynthesis</keyword>
<dbReference type="EMBL" id="BDCR01000003">
    <property type="protein sequence ID" value="GAT63114.1"/>
    <property type="molecule type" value="Genomic_DNA"/>
</dbReference>
<dbReference type="STRING" id="681398.PJIAN_3428"/>
<sequence length="155" mass="17613">MNPHKVGFIFSKSDMINVFLSSVYKHNPMSNIYIVSIGSNFNAEQNVSEVQFLLNEAFANVHFSNFQWIPAIGDHYTQPFYNGAVSFESSLPALELKPKLKTMEAQLGRTPEQKAQGIVPMDLDIIVCNEEIVHQDYNRFPFVKEAVDSLLKIDK</sequence>
<name>A0A161L820_9BACT</name>
<evidence type="ECO:0000256" key="9">
    <source>
        <dbReference type="ARBA" id="ARBA00022909"/>
    </source>
</evidence>
<evidence type="ECO:0000256" key="12">
    <source>
        <dbReference type="ARBA" id="ARBA00033413"/>
    </source>
</evidence>
<evidence type="ECO:0000256" key="7">
    <source>
        <dbReference type="ARBA" id="ARBA00022777"/>
    </source>
</evidence>
<dbReference type="Gene3D" id="3.30.70.560">
    <property type="entry name" value="7,8-Dihydro-6-hydroxymethylpterin-pyrophosphokinase HPPK"/>
    <property type="match status" value="1"/>
</dbReference>
<organism evidence="14 15">
    <name type="scientific">Paludibacter jiangxiensis</name>
    <dbReference type="NCBI Taxonomy" id="681398"/>
    <lineage>
        <taxon>Bacteria</taxon>
        <taxon>Pseudomonadati</taxon>
        <taxon>Bacteroidota</taxon>
        <taxon>Bacteroidia</taxon>
        <taxon>Bacteroidales</taxon>
        <taxon>Paludibacteraceae</taxon>
        <taxon>Paludibacter</taxon>
    </lineage>
</organism>
<dbReference type="GO" id="GO:0046654">
    <property type="term" value="P:tetrahydrofolate biosynthetic process"/>
    <property type="evidence" value="ECO:0007669"/>
    <property type="project" value="UniProtKB-UniPathway"/>
</dbReference>
<keyword evidence="6" id="KW-0547">Nucleotide-binding</keyword>
<evidence type="ECO:0000259" key="13">
    <source>
        <dbReference type="Pfam" id="PF01288"/>
    </source>
</evidence>
<evidence type="ECO:0000313" key="15">
    <source>
        <dbReference type="Proteomes" id="UP000076586"/>
    </source>
</evidence>
<evidence type="ECO:0000256" key="1">
    <source>
        <dbReference type="ARBA" id="ARBA00005051"/>
    </source>
</evidence>
<dbReference type="EC" id="2.7.6.3" evidence="3"/>
<dbReference type="UniPathway" id="UPA00077">
    <property type="reaction ID" value="UER00155"/>
</dbReference>
<protein>
    <recommendedName>
        <fullName evidence="4">2-amino-4-hydroxy-6-hydroxymethyldihydropteridine pyrophosphokinase</fullName>
        <ecNumber evidence="3">2.7.6.3</ecNumber>
    </recommendedName>
    <alternativeName>
        <fullName evidence="11">6-hydroxymethyl-7,8-dihydropterin pyrophosphokinase</fullName>
    </alternativeName>
    <alternativeName>
        <fullName evidence="12">7,8-dihydro-6-hydroxymethylpterin-pyrophosphokinase</fullName>
    </alternativeName>
</protein>
<evidence type="ECO:0000256" key="5">
    <source>
        <dbReference type="ARBA" id="ARBA00022679"/>
    </source>
</evidence>
<evidence type="ECO:0000256" key="2">
    <source>
        <dbReference type="ARBA" id="ARBA00005810"/>
    </source>
</evidence>
<evidence type="ECO:0000256" key="10">
    <source>
        <dbReference type="ARBA" id="ARBA00029409"/>
    </source>
</evidence>
<keyword evidence="7 14" id="KW-0418">Kinase</keyword>
<evidence type="ECO:0000256" key="6">
    <source>
        <dbReference type="ARBA" id="ARBA00022741"/>
    </source>
</evidence>
<comment type="caution">
    <text evidence="14">The sequence shown here is derived from an EMBL/GenBank/DDBJ whole genome shotgun (WGS) entry which is preliminary data.</text>
</comment>
<evidence type="ECO:0000256" key="4">
    <source>
        <dbReference type="ARBA" id="ARBA00016218"/>
    </source>
</evidence>
<accession>A0A161L820</accession>
<keyword evidence="8" id="KW-0067">ATP-binding</keyword>
<dbReference type="InterPro" id="IPR000550">
    <property type="entry name" value="Hppk"/>
</dbReference>
<comment type="pathway">
    <text evidence="1">Cofactor biosynthesis; tetrahydrofolate biosynthesis; 2-amino-4-hydroxy-6-hydroxymethyl-7,8-dihydropteridine diphosphate from 7,8-dihydroneopterin triphosphate: step 4/4.</text>
</comment>
<reference evidence="15" key="2">
    <citation type="journal article" date="2017" name="Genome Announc.">
        <title>Draft genome sequence of Paludibacter jiangxiensis NM7(T), a propionate-producing fermentative bacterium.</title>
        <authorList>
            <person name="Qiu Y.-L."/>
            <person name="Tourlousse D.M."/>
            <person name="Matsuura N."/>
            <person name="Ohashi A."/>
            <person name="Sekiguchi Y."/>
        </authorList>
    </citation>
    <scope>NUCLEOTIDE SEQUENCE [LARGE SCALE GENOMIC DNA]</scope>
    <source>
        <strain evidence="15">NM7</strain>
    </source>
</reference>
<comment type="similarity">
    <text evidence="2">Belongs to the HPPK family.</text>
</comment>
<comment type="function">
    <text evidence="10">Catalyzes the transfer of pyrophosphate from adenosine triphosphate (ATP) to 6-hydroxymethyl-7,8-dihydropterin, an enzymatic step in folate biosynthesis pathway.</text>
</comment>
<keyword evidence="15" id="KW-1185">Reference proteome</keyword>
<reference evidence="15" key="1">
    <citation type="submission" date="2016-04" db="EMBL/GenBank/DDBJ databases">
        <title>Draft genome sequence of Paludibacter jiangxiensis strain NM7.</title>
        <authorList>
            <person name="Qiu Y."/>
            <person name="Matsuura N."/>
            <person name="Ohashi A."/>
            <person name="Tourlousse M.D."/>
            <person name="Sekiguchi Y."/>
        </authorList>
    </citation>
    <scope>NUCLEOTIDE SEQUENCE [LARGE SCALE GENOMIC DNA]</scope>
    <source>
        <strain evidence="15">NM7</strain>
    </source>
</reference>
<proteinExistence type="inferred from homology"/>
<dbReference type="Pfam" id="PF01288">
    <property type="entry name" value="HPPK"/>
    <property type="match status" value="1"/>
</dbReference>
<dbReference type="AlphaFoldDB" id="A0A161L820"/>
<dbReference type="SUPFAM" id="SSF55083">
    <property type="entry name" value="6-hydroxymethyl-7,8-dihydropterin pyrophosphokinase, HPPK"/>
    <property type="match status" value="1"/>
</dbReference>
<evidence type="ECO:0000256" key="3">
    <source>
        <dbReference type="ARBA" id="ARBA00013253"/>
    </source>
</evidence>
<dbReference type="Proteomes" id="UP000076586">
    <property type="component" value="Unassembled WGS sequence"/>
</dbReference>
<dbReference type="PANTHER" id="PTHR43071">
    <property type="entry name" value="2-AMINO-4-HYDROXY-6-HYDROXYMETHYLDIHYDROPTERIDINE PYROPHOSPHOKINASE"/>
    <property type="match status" value="1"/>
</dbReference>
<dbReference type="GO" id="GO:0005524">
    <property type="term" value="F:ATP binding"/>
    <property type="evidence" value="ECO:0007669"/>
    <property type="project" value="UniProtKB-KW"/>
</dbReference>
<keyword evidence="5" id="KW-0808">Transferase</keyword>
<evidence type="ECO:0000256" key="11">
    <source>
        <dbReference type="ARBA" id="ARBA00029766"/>
    </source>
</evidence>
<dbReference type="GO" id="GO:0046656">
    <property type="term" value="P:folic acid biosynthetic process"/>
    <property type="evidence" value="ECO:0007669"/>
    <property type="project" value="UniProtKB-KW"/>
</dbReference>
<evidence type="ECO:0000313" key="14">
    <source>
        <dbReference type="EMBL" id="GAT63114.1"/>
    </source>
</evidence>
<dbReference type="InterPro" id="IPR035907">
    <property type="entry name" value="Hppk_sf"/>
</dbReference>
<dbReference type="GO" id="GO:0003848">
    <property type="term" value="F:2-amino-4-hydroxy-6-hydroxymethyldihydropteridine diphosphokinase activity"/>
    <property type="evidence" value="ECO:0007669"/>
    <property type="project" value="UniProtKB-EC"/>
</dbReference>
<dbReference type="GO" id="GO:0016301">
    <property type="term" value="F:kinase activity"/>
    <property type="evidence" value="ECO:0007669"/>
    <property type="project" value="UniProtKB-KW"/>
</dbReference>
<feature type="domain" description="7,8-dihydro-6-hydroxymethylpterin-pyrophosphokinase" evidence="13">
    <location>
        <begin position="34"/>
        <end position="146"/>
    </location>
</feature>
<evidence type="ECO:0000256" key="8">
    <source>
        <dbReference type="ARBA" id="ARBA00022840"/>
    </source>
</evidence>
<dbReference type="PANTHER" id="PTHR43071:SF1">
    <property type="entry name" value="2-AMINO-4-HYDROXY-6-HYDROXYMETHYLDIHYDROPTERIDINE PYROPHOSPHOKINASE"/>
    <property type="match status" value="1"/>
</dbReference>
<gene>
    <name evidence="14" type="ORF">PJIAN_3428</name>
</gene>